<gene>
    <name evidence="2" type="ORF">FHS59_001460</name>
</gene>
<reference evidence="2 3" key="1">
    <citation type="submission" date="2020-08" db="EMBL/GenBank/DDBJ databases">
        <title>Genomic Encyclopedia of Type Strains, Phase IV (KMG-IV): sequencing the most valuable type-strain genomes for metagenomic binning, comparative biology and taxonomic classification.</title>
        <authorList>
            <person name="Goeker M."/>
        </authorList>
    </citation>
    <scope>NUCLEOTIDE SEQUENCE [LARGE SCALE GENOMIC DNA]</scope>
    <source>
        <strain evidence="2 3">DSM 102044</strain>
    </source>
</reference>
<evidence type="ECO:0000313" key="2">
    <source>
        <dbReference type="EMBL" id="MBB6325845.1"/>
    </source>
</evidence>
<dbReference type="InterPro" id="IPR002925">
    <property type="entry name" value="Dienelactn_hydro"/>
</dbReference>
<name>A0A841MTJ4_9BACT</name>
<dbReference type="Pfam" id="PF13715">
    <property type="entry name" value="CarbopepD_reg_2"/>
    <property type="match status" value="1"/>
</dbReference>
<dbReference type="RefSeq" id="WP_184494404.1">
    <property type="nucleotide sequence ID" value="NZ_JACIJO010000001.1"/>
</dbReference>
<sequence>MRYFPLLVILLFTGLDTFAQRYHAGFLSIQVQDTTRIFKPNTAQGDNLHYRPVELDIWYPSEEQGNSELVFEDLFSLLEKRATKYQDGQDFSGMTEELAQFYVAQLGIGTDGKNLLDIPTQSYSDLSFPDSTHPVILYMAGFNGMGFENYKVLEELAQSGYLVISIWSVGRYPGDMTNELEDMMEQVLDAEFAVAYLKKKGIVSGDFEKMGILAYSWGGMSAAAFIARNPDTKAFVSWDGTESHYFGESEVDDRAIRKIYDSKLLKPERLKIPYLYLESGDKLDNFTPSESYNYFEKSEAEKYYLRFRNSKHSDFFAIPSILNASANSVDIYEQIKTATVLFFNKVLMGKEDFTSYWAGLKSQDNTTDQLFSLSDQEESELEFSGSIIDSNNDKPIPYVNIGVLNKGIGTVSDPKGEFSLSLTKQFIKDTIRISAIGYKSIEFPIQKLMFEEMPLSIHLEERFGELDEVVVSTERLKRKTLGNKTQSKFMSTGFSYDQLGAEMGIKINIRSTPTLVEAFNFHVSYNRLSAPSVFRLNFYQVEQGKPGRNILRENILIKIAPNQTGEISMDLQAYHIVLSEDVIVALEWVESEGENKEGEAIFFSLGLFNSGTLYKKSSQSEFRKHSSLGVGFNLDVSIL</sequence>
<dbReference type="Proteomes" id="UP000588604">
    <property type="component" value="Unassembled WGS sequence"/>
</dbReference>
<evidence type="ECO:0000259" key="1">
    <source>
        <dbReference type="Pfam" id="PF01738"/>
    </source>
</evidence>
<evidence type="ECO:0000313" key="3">
    <source>
        <dbReference type="Proteomes" id="UP000588604"/>
    </source>
</evidence>
<keyword evidence="3" id="KW-1185">Reference proteome</keyword>
<organism evidence="2 3">
    <name type="scientific">Algoriphagus iocasae</name>
    <dbReference type="NCBI Taxonomy" id="1836499"/>
    <lineage>
        <taxon>Bacteria</taxon>
        <taxon>Pseudomonadati</taxon>
        <taxon>Bacteroidota</taxon>
        <taxon>Cytophagia</taxon>
        <taxon>Cytophagales</taxon>
        <taxon>Cyclobacteriaceae</taxon>
        <taxon>Algoriphagus</taxon>
    </lineage>
</organism>
<dbReference type="SUPFAM" id="SSF53474">
    <property type="entry name" value="alpha/beta-Hydrolases"/>
    <property type="match status" value="1"/>
</dbReference>
<dbReference type="SUPFAM" id="SSF49464">
    <property type="entry name" value="Carboxypeptidase regulatory domain-like"/>
    <property type="match status" value="1"/>
</dbReference>
<dbReference type="Gene3D" id="3.40.50.1820">
    <property type="entry name" value="alpha/beta hydrolase"/>
    <property type="match status" value="2"/>
</dbReference>
<feature type="domain" description="Dienelactone hydrolase" evidence="1">
    <location>
        <begin position="129"/>
        <end position="273"/>
    </location>
</feature>
<dbReference type="GO" id="GO:0016787">
    <property type="term" value="F:hydrolase activity"/>
    <property type="evidence" value="ECO:0007669"/>
    <property type="project" value="InterPro"/>
</dbReference>
<accession>A0A841MTJ4</accession>
<dbReference type="InterPro" id="IPR029058">
    <property type="entry name" value="AB_hydrolase_fold"/>
</dbReference>
<dbReference type="EMBL" id="JACIJO010000001">
    <property type="protein sequence ID" value="MBB6325845.1"/>
    <property type="molecule type" value="Genomic_DNA"/>
</dbReference>
<comment type="caution">
    <text evidence="2">The sequence shown here is derived from an EMBL/GenBank/DDBJ whole genome shotgun (WGS) entry which is preliminary data.</text>
</comment>
<protein>
    <submittedName>
        <fullName evidence="2">Pimeloyl-ACP methyl ester carboxylesterase</fullName>
    </submittedName>
</protein>
<proteinExistence type="predicted"/>
<dbReference type="AlphaFoldDB" id="A0A841MTJ4"/>
<dbReference type="InterPro" id="IPR008969">
    <property type="entry name" value="CarboxyPept-like_regulatory"/>
</dbReference>
<dbReference type="Pfam" id="PF01738">
    <property type="entry name" value="DLH"/>
    <property type="match status" value="1"/>
</dbReference>